<dbReference type="AlphaFoldDB" id="A0A2J6X5X9"/>
<name>A0A2J6X5X9_9CHLR</name>
<dbReference type="InterPro" id="IPR013328">
    <property type="entry name" value="6PGD_dom2"/>
</dbReference>
<dbReference type="Gene3D" id="1.10.1040.10">
    <property type="entry name" value="N-(1-d-carboxylethyl)-l-norvaline Dehydrogenase, domain 2"/>
    <property type="match status" value="1"/>
</dbReference>
<reference evidence="2 3" key="1">
    <citation type="submission" date="2018-01" db="EMBL/GenBank/DDBJ databases">
        <title>Metagenomic assembled genomes from two thermal pools in the Uzon Caldera, Kamchatka, Russia.</title>
        <authorList>
            <person name="Wilkins L."/>
            <person name="Ettinger C."/>
        </authorList>
    </citation>
    <scope>NUCLEOTIDE SEQUENCE [LARGE SCALE GENOMIC DNA]</scope>
    <source>
        <strain evidence="2">ZAV-02</strain>
    </source>
</reference>
<evidence type="ECO:0000313" key="3">
    <source>
        <dbReference type="Proteomes" id="UP000243376"/>
    </source>
</evidence>
<feature type="non-terminal residue" evidence="2">
    <location>
        <position position="1"/>
    </location>
</feature>
<dbReference type="InterPro" id="IPR029154">
    <property type="entry name" value="HIBADH-like_NADP-bd"/>
</dbReference>
<protein>
    <submittedName>
        <fullName evidence="2">2-hydroxy-3-oxopropionate reductase</fullName>
    </submittedName>
</protein>
<organism evidence="2 3">
    <name type="scientific">Chloroflexus aggregans</name>
    <dbReference type="NCBI Taxonomy" id="152260"/>
    <lineage>
        <taxon>Bacteria</taxon>
        <taxon>Bacillati</taxon>
        <taxon>Chloroflexota</taxon>
        <taxon>Chloroflexia</taxon>
        <taxon>Chloroflexales</taxon>
        <taxon>Chloroflexineae</taxon>
        <taxon>Chloroflexaceae</taxon>
        <taxon>Chloroflexus</taxon>
    </lineage>
</organism>
<gene>
    <name evidence="2" type="ORF">C0184_07315</name>
</gene>
<evidence type="ECO:0000259" key="1">
    <source>
        <dbReference type="Pfam" id="PF14833"/>
    </source>
</evidence>
<accession>A0A2J6X5X9</accession>
<dbReference type="EMBL" id="PNIQ01000480">
    <property type="protein sequence ID" value="PMP82095.1"/>
    <property type="molecule type" value="Genomic_DNA"/>
</dbReference>
<dbReference type="Pfam" id="PF14833">
    <property type="entry name" value="NAD_binding_11"/>
    <property type="match status" value="1"/>
</dbReference>
<dbReference type="SUPFAM" id="SSF48179">
    <property type="entry name" value="6-phosphogluconate dehydrogenase C-terminal domain-like"/>
    <property type="match status" value="1"/>
</dbReference>
<sequence>SRVLDIRGPTMARNEFSPGFRIQLHQKDMEIIHTTAAALGLSLPFSDLVRTHFQRLIESGNGDLDHSALALTVGYPKV</sequence>
<dbReference type="InterPro" id="IPR008927">
    <property type="entry name" value="6-PGluconate_DH-like_C_sf"/>
</dbReference>
<comment type="caution">
    <text evidence="2">The sequence shown here is derived from an EMBL/GenBank/DDBJ whole genome shotgun (WGS) entry which is preliminary data.</text>
</comment>
<evidence type="ECO:0000313" key="2">
    <source>
        <dbReference type="EMBL" id="PMP82095.1"/>
    </source>
</evidence>
<feature type="domain" description="3-hydroxyisobutyrate dehydrogenase-like NAD-binding" evidence="1">
    <location>
        <begin position="2"/>
        <end position="70"/>
    </location>
</feature>
<dbReference type="GO" id="GO:0051287">
    <property type="term" value="F:NAD binding"/>
    <property type="evidence" value="ECO:0007669"/>
    <property type="project" value="InterPro"/>
</dbReference>
<dbReference type="Proteomes" id="UP000243376">
    <property type="component" value="Unassembled WGS sequence"/>
</dbReference>
<proteinExistence type="predicted"/>